<dbReference type="PATRIC" id="fig|1423813.3.peg.2414"/>
<dbReference type="STRING" id="1423813.FC26_GL002367"/>
<keyword evidence="6" id="KW-1185">Reference proteome</keyword>
<dbReference type="PIRSF" id="PIRSF003073">
    <property type="entry name" value="DNAC_TnpB_IstB"/>
    <property type="match status" value="1"/>
</dbReference>
<dbReference type="InterPro" id="IPR047661">
    <property type="entry name" value="IstB"/>
</dbReference>
<dbReference type="GO" id="GO:0006260">
    <property type="term" value="P:DNA replication"/>
    <property type="evidence" value="ECO:0007669"/>
    <property type="project" value="TreeGrafter"/>
</dbReference>
<dbReference type="GO" id="GO:0005524">
    <property type="term" value="F:ATP binding"/>
    <property type="evidence" value="ECO:0007669"/>
    <property type="project" value="UniProtKB-KW"/>
</dbReference>
<evidence type="ECO:0000313" key="5">
    <source>
        <dbReference type="EMBL" id="KRM61014.1"/>
    </source>
</evidence>
<organism evidence="5 6">
    <name type="scientific">Paucilactobacillus vaccinostercus DSM 20634</name>
    <dbReference type="NCBI Taxonomy" id="1423813"/>
    <lineage>
        <taxon>Bacteria</taxon>
        <taxon>Bacillati</taxon>
        <taxon>Bacillota</taxon>
        <taxon>Bacilli</taxon>
        <taxon>Lactobacillales</taxon>
        <taxon>Lactobacillaceae</taxon>
        <taxon>Paucilactobacillus</taxon>
    </lineage>
</organism>
<protein>
    <submittedName>
        <fullName evidence="5">Helper protein</fullName>
    </submittedName>
</protein>
<dbReference type="SUPFAM" id="SSF52540">
    <property type="entry name" value="P-loop containing nucleoside triphosphate hydrolases"/>
    <property type="match status" value="1"/>
</dbReference>
<comment type="caution">
    <text evidence="5">The sequence shown here is derived from an EMBL/GenBank/DDBJ whole genome shotgun (WGS) entry which is preliminary data.</text>
</comment>
<name>A0A0R2ABQ2_9LACO</name>
<dbReference type="Pfam" id="PF01695">
    <property type="entry name" value="IstB_IS21"/>
    <property type="match status" value="1"/>
</dbReference>
<sequence>MMPYEGKMTSKFQELLTNLDVLGLNKINAYLPEYIDQINGQQLSFTDAMLTLTEAELRWKTEQQTQQRIKRARFPQEKTLKAFDFNFQPNINKQEVVGFQDLAFMEKQENLVFIGSPGVGKTHLAISIGIEACRQGKRTLFINCHELLSRLRVAYEKGELDRSINRYARYELLIIDEIGYLPIDHDEANLLFQLINARYEQNSTIITSNTDLSGWVEIFQNPTVTAAILDRLVHHVHVVKITGKSYRLKGVG</sequence>
<keyword evidence="3" id="KW-0067">ATP-binding</keyword>
<comment type="similarity">
    <text evidence="1">Belongs to the IS21/IS1162 putative ATP-binding protein family.</text>
</comment>
<reference evidence="5 6" key="1">
    <citation type="journal article" date="2015" name="Genome Announc.">
        <title>Expanding the biotechnology potential of lactobacilli through comparative genomics of 213 strains and associated genera.</title>
        <authorList>
            <person name="Sun Z."/>
            <person name="Harris H.M."/>
            <person name="McCann A."/>
            <person name="Guo C."/>
            <person name="Argimon S."/>
            <person name="Zhang W."/>
            <person name="Yang X."/>
            <person name="Jeffery I.B."/>
            <person name="Cooney J.C."/>
            <person name="Kagawa T.F."/>
            <person name="Liu W."/>
            <person name="Song Y."/>
            <person name="Salvetti E."/>
            <person name="Wrobel A."/>
            <person name="Rasinkangas P."/>
            <person name="Parkhill J."/>
            <person name="Rea M.C."/>
            <person name="O'Sullivan O."/>
            <person name="Ritari J."/>
            <person name="Douillard F.P."/>
            <person name="Paul Ross R."/>
            <person name="Yang R."/>
            <person name="Briner A.E."/>
            <person name="Felis G.E."/>
            <person name="de Vos W.M."/>
            <person name="Barrangou R."/>
            <person name="Klaenhammer T.R."/>
            <person name="Caufield P.W."/>
            <person name="Cui Y."/>
            <person name="Zhang H."/>
            <person name="O'Toole P.W."/>
        </authorList>
    </citation>
    <scope>NUCLEOTIDE SEQUENCE [LARGE SCALE GENOMIC DNA]</scope>
    <source>
        <strain evidence="5 6">DSM 20634</strain>
    </source>
</reference>
<feature type="domain" description="AAA+ ATPase" evidence="4">
    <location>
        <begin position="107"/>
        <end position="242"/>
    </location>
</feature>
<dbReference type="InterPro" id="IPR027417">
    <property type="entry name" value="P-loop_NTPase"/>
</dbReference>
<accession>A0A0R2ABQ2</accession>
<keyword evidence="2" id="KW-0547">Nucleotide-binding</keyword>
<gene>
    <name evidence="5" type="ORF">FC26_GL002367</name>
</gene>
<dbReference type="InterPro" id="IPR003593">
    <property type="entry name" value="AAA+_ATPase"/>
</dbReference>
<evidence type="ECO:0000313" key="6">
    <source>
        <dbReference type="Proteomes" id="UP000051733"/>
    </source>
</evidence>
<dbReference type="Gene3D" id="3.40.50.300">
    <property type="entry name" value="P-loop containing nucleotide triphosphate hydrolases"/>
    <property type="match status" value="1"/>
</dbReference>
<evidence type="ECO:0000256" key="3">
    <source>
        <dbReference type="ARBA" id="ARBA00022840"/>
    </source>
</evidence>
<dbReference type="CDD" id="cd00009">
    <property type="entry name" value="AAA"/>
    <property type="match status" value="1"/>
</dbReference>
<dbReference type="EMBL" id="AYYY01000044">
    <property type="protein sequence ID" value="KRM61014.1"/>
    <property type="molecule type" value="Genomic_DNA"/>
</dbReference>
<dbReference type="Proteomes" id="UP000051733">
    <property type="component" value="Unassembled WGS sequence"/>
</dbReference>
<dbReference type="InterPro" id="IPR028350">
    <property type="entry name" value="DNAC/IstB-like"/>
</dbReference>
<dbReference type="NCBIfam" id="NF038214">
    <property type="entry name" value="IS21_help_AAA"/>
    <property type="match status" value="1"/>
</dbReference>
<dbReference type="AlphaFoldDB" id="A0A0R2ABQ2"/>
<proteinExistence type="inferred from homology"/>
<evidence type="ECO:0000256" key="2">
    <source>
        <dbReference type="ARBA" id="ARBA00022741"/>
    </source>
</evidence>
<dbReference type="PANTHER" id="PTHR30050">
    <property type="entry name" value="CHROMOSOMAL REPLICATION INITIATOR PROTEIN DNAA"/>
    <property type="match status" value="1"/>
</dbReference>
<evidence type="ECO:0000256" key="1">
    <source>
        <dbReference type="ARBA" id="ARBA00008059"/>
    </source>
</evidence>
<dbReference type="PANTHER" id="PTHR30050:SF4">
    <property type="entry name" value="ATP-BINDING PROTEIN RV3427C IN INSERTION SEQUENCE-RELATED"/>
    <property type="match status" value="1"/>
</dbReference>
<dbReference type="InterPro" id="IPR002611">
    <property type="entry name" value="IstB_ATP-bd"/>
</dbReference>
<dbReference type="SMART" id="SM00382">
    <property type="entry name" value="AAA"/>
    <property type="match status" value="1"/>
</dbReference>
<evidence type="ECO:0000259" key="4">
    <source>
        <dbReference type="SMART" id="SM00382"/>
    </source>
</evidence>